<accession>A0A1L9QRB0</accession>
<dbReference type="Proteomes" id="UP000183940">
    <property type="component" value="Unassembled WGS sequence"/>
</dbReference>
<dbReference type="AlphaFoldDB" id="A0A1L9QRB0"/>
<reference evidence="1" key="1">
    <citation type="submission" date="2016-10" db="EMBL/GenBank/DDBJ databases">
        <title>CRISPR-Cas defence system in Roseofilum reptotaenium: evidence of a bacteriophage-cyanobacterium arms race in the coral black band disease.</title>
        <authorList>
            <person name="Buerger P."/>
            <person name="Wood-Charlson E.M."/>
            <person name="Weynberg K.D."/>
            <person name="Willis B."/>
            <person name="Van Oppen M.J."/>
        </authorList>
    </citation>
    <scope>NUCLEOTIDE SEQUENCE [LARGE SCALE GENOMIC DNA]</scope>
    <source>
        <strain evidence="1">AO1-A</strain>
    </source>
</reference>
<protein>
    <submittedName>
        <fullName evidence="1">Uncharacterized protein</fullName>
    </submittedName>
</protein>
<evidence type="ECO:0000313" key="1">
    <source>
        <dbReference type="EMBL" id="OJJ25183.1"/>
    </source>
</evidence>
<proteinExistence type="predicted"/>
<sequence length="66" mass="7294">MQTLLSLLVSPLFLVNTIAMTPLSSEEVSTLSVDTSESTEILYGYRYNRRGGETPRGGTGRRRIMA</sequence>
<keyword evidence="2" id="KW-1185">Reference proteome</keyword>
<organism evidence="1 2">
    <name type="scientific">Roseofilum reptotaenium AO1-A</name>
    <dbReference type="NCBI Taxonomy" id="1925591"/>
    <lineage>
        <taxon>Bacteria</taxon>
        <taxon>Bacillati</taxon>
        <taxon>Cyanobacteriota</taxon>
        <taxon>Cyanophyceae</taxon>
        <taxon>Desertifilales</taxon>
        <taxon>Desertifilaceae</taxon>
        <taxon>Roseofilum</taxon>
    </lineage>
</organism>
<name>A0A1L9QRB0_9CYAN</name>
<dbReference type="STRING" id="1925591.BI308_12595"/>
<comment type="caution">
    <text evidence="1">The sequence shown here is derived from an EMBL/GenBank/DDBJ whole genome shotgun (WGS) entry which is preliminary data.</text>
</comment>
<gene>
    <name evidence="1" type="ORF">BI308_12595</name>
</gene>
<evidence type="ECO:0000313" key="2">
    <source>
        <dbReference type="Proteomes" id="UP000183940"/>
    </source>
</evidence>
<dbReference type="EMBL" id="MLAW01000020">
    <property type="protein sequence ID" value="OJJ25183.1"/>
    <property type="molecule type" value="Genomic_DNA"/>
</dbReference>